<protein>
    <submittedName>
        <fullName evidence="2">Uncharacterized protein</fullName>
    </submittedName>
</protein>
<comment type="caution">
    <text evidence="2">The sequence shown here is derived from an EMBL/GenBank/DDBJ whole genome shotgun (WGS) entry which is preliminary data.</text>
</comment>
<reference evidence="2 3" key="1">
    <citation type="journal article" date="2021" name="Nat. Plants">
        <title>The Taxus genome provides insights into paclitaxel biosynthesis.</title>
        <authorList>
            <person name="Xiong X."/>
            <person name="Gou J."/>
            <person name="Liao Q."/>
            <person name="Li Y."/>
            <person name="Zhou Q."/>
            <person name="Bi G."/>
            <person name="Li C."/>
            <person name="Du R."/>
            <person name="Wang X."/>
            <person name="Sun T."/>
            <person name="Guo L."/>
            <person name="Liang H."/>
            <person name="Lu P."/>
            <person name="Wu Y."/>
            <person name="Zhang Z."/>
            <person name="Ro D.K."/>
            <person name="Shang Y."/>
            <person name="Huang S."/>
            <person name="Yan J."/>
        </authorList>
    </citation>
    <scope>NUCLEOTIDE SEQUENCE [LARGE SCALE GENOMIC DNA]</scope>
    <source>
        <strain evidence="2">Ta-2019</strain>
    </source>
</reference>
<proteinExistence type="predicted"/>
<dbReference type="EMBL" id="JAHRHJ020000008">
    <property type="protein sequence ID" value="KAH9304464.1"/>
    <property type="molecule type" value="Genomic_DNA"/>
</dbReference>
<organism evidence="2 3">
    <name type="scientific">Taxus chinensis</name>
    <name type="common">Chinese yew</name>
    <name type="synonym">Taxus wallichiana var. chinensis</name>
    <dbReference type="NCBI Taxonomy" id="29808"/>
    <lineage>
        <taxon>Eukaryota</taxon>
        <taxon>Viridiplantae</taxon>
        <taxon>Streptophyta</taxon>
        <taxon>Embryophyta</taxon>
        <taxon>Tracheophyta</taxon>
        <taxon>Spermatophyta</taxon>
        <taxon>Pinopsida</taxon>
        <taxon>Pinidae</taxon>
        <taxon>Conifers II</taxon>
        <taxon>Cupressales</taxon>
        <taxon>Taxaceae</taxon>
        <taxon>Taxus</taxon>
    </lineage>
</organism>
<evidence type="ECO:0000313" key="3">
    <source>
        <dbReference type="Proteomes" id="UP000824469"/>
    </source>
</evidence>
<feature type="region of interest" description="Disordered" evidence="1">
    <location>
        <begin position="1"/>
        <end position="62"/>
    </location>
</feature>
<sequence length="62" mass="5851">VEEGRAAGGTVIGGHAGQGAEWTGGRGAAGVTEAHGEGRPGQRVAGAAGTGGSGGRGQRRLE</sequence>
<feature type="compositionally biased region" description="Gly residues" evidence="1">
    <location>
        <begin position="1"/>
        <end position="28"/>
    </location>
</feature>
<feature type="non-terminal residue" evidence="2">
    <location>
        <position position="1"/>
    </location>
</feature>
<feature type="non-terminal residue" evidence="2">
    <location>
        <position position="62"/>
    </location>
</feature>
<evidence type="ECO:0000256" key="1">
    <source>
        <dbReference type="SAM" id="MobiDB-lite"/>
    </source>
</evidence>
<evidence type="ECO:0000313" key="2">
    <source>
        <dbReference type="EMBL" id="KAH9304464.1"/>
    </source>
</evidence>
<accession>A0AA38FFK3</accession>
<keyword evidence="3" id="KW-1185">Reference proteome</keyword>
<dbReference type="AlphaFoldDB" id="A0AA38FFK3"/>
<dbReference type="Proteomes" id="UP000824469">
    <property type="component" value="Unassembled WGS sequence"/>
</dbReference>
<gene>
    <name evidence="2" type="ORF">KI387_008868</name>
</gene>
<name>A0AA38FFK3_TAXCH</name>